<protein>
    <submittedName>
        <fullName evidence="6">4Fe-4S dicluster domain-containing protein</fullName>
    </submittedName>
</protein>
<dbReference type="NCBIfam" id="NF045797">
    <property type="entry name" value="DsrO"/>
    <property type="match status" value="1"/>
</dbReference>
<feature type="domain" description="4Fe-4S ferredoxin-type" evidence="5">
    <location>
        <begin position="84"/>
        <end position="114"/>
    </location>
</feature>
<evidence type="ECO:0000313" key="7">
    <source>
        <dbReference type="Proteomes" id="UP000502699"/>
    </source>
</evidence>
<feature type="domain" description="4Fe-4S ferredoxin-type" evidence="5">
    <location>
        <begin position="52"/>
        <end position="83"/>
    </location>
</feature>
<dbReference type="EMBL" id="CP048029">
    <property type="protein sequence ID" value="QIK38224.1"/>
    <property type="molecule type" value="Genomic_DNA"/>
</dbReference>
<accession>A0A6G7VE26</accession>
<sequence length="205" mass="23052">MTHYAMVIDLNTCVGCNACMAACAMENQTPVWDKNKWRTYVHDKEIGLGSDVHRRFFPRLCNHCDNPPCMTVCPTGATYKKPNGIVMVDQDLCMGCRACAMACPYQARVEVSWADVKEGRAFYGSDYRRRRPSVDKCSFCDHRVEQGLKPACVETCVGSARLFGDLDDPEDPIAQMVASGVARPLMPHIGTRPNVYYIDDIRWRG</sequence>
<dbReference type="PROSITE" id="PS51379">
    <property type="entry name" value="4FE4S_FER_2"/>
    <property type="match status" value="3"/>
</dbReference>
<keyword evidence="1" id="KW-0004">4Fe-4S</keyword>
<dbReference type="CDD" id="cd10551">
    <property type="entry name" value="PsrB"/>
    <property type="match status" value="1"/>
</dbReference>
<keyword evidence="3" id="KW-0408">Iron</keyword>
<gene>
    <name evidence="6" type="ORF">GWK36_09820</name>
</gene>
<dbReference type="InterPro" id="IPR054822">
    <property type="entry name" value="DsrO-like"/>
</dbReference>
<dbReference type="GO" id="GO:0046872">
    <property type="term" value="F:metal ion binding"/>
    <property type="evidence" value="ECO:0007669"/>
    <property type="project" value="UniProtKB-KW"/>
</dbReference>
<dbReference type="Gene3D" id="3.30.70.20">
    <property type="match status" value="2"/>
</dbReference>
<proteinExistence type="predicted"/>
<dbReference type="Pfam" id="PF13247">
    <property type="entry name" value="Fer4_11"/>
    <property type="match status" value="2"/>
</dbReference>
<dbReference type="RefSeq" id="WP_166270986.1">
    <property type="nucleotide sequence ID" value="NZ_CP048029.1"/>
</dbReference>
<dbReference type="InterPro" id="IPR017900">
    <property type="entry name" value="4Fe4S_Fe_S_CS"/>
</dbReference>
<keyword evidence="4" id="KW-0411">Iron-sulfur</keyword>
<dbReference type="GO" id="GO:0051539">
    <property type="term" value="F:4 iron, 4 sulfur cluster binding"/>
    <property type="evidence" value="ECO:0007669"/>
    <property type="project" value="UniProtKB-KW"/>
</dbReference>
<dbReference type="InterPro" id="IPR050954">
    <property type="entry name" value="ET_IronSulfur_Cluster-Binding"/>
</dbReference>
<evidence type="ECO:0000256" key="3">
    <source>
        <dbReference type="ARBA" id="ARBA00023004"/>
    </source>
</evidence>
<organism evidence="6 7">
    <name type="scientific">Caldichromatium japonicum</name>
    <dbReference type="NCBI Taxonomy" id="2699430"/>
    <lineage>
        <taxon>Bacteria</taxon>
        <taxon>Pseudomonadati</taxon>
        <taxon>Pseudomonadota</taxon>
        <taxon>Gammaproteobacteria</taxon>
        <taxon>Chromatiales</taxon>
        <taxon>Chromatiaceae</taxon>
        <taxon>Caldichromatium</taxon>
    </lineage>
</organism>
<dbReference type="SUPFAM" id="SSF54862">
    <property type="entry name" value="4Fe-4S ferredoxins"/>
    <property type="match status" value="1"/>
</dbReference>
<keyword evidence="2" id="KW-0479">Metal-binding</keyword>
<dbReference type="Proteomes" id="UP000502699">
    <property type="component" value="Chromosome"/>
</dbReference>
<dbReference type="AlphaFoldDB" id="A0A6G7VE26"/>
<name>A0A6G7VE26_9GAMM</name>
<keyword evidence="7" id="KW-1185">Reference proteome</keyword>
<dbReference type="InterPro" id="IPR017896">
    <property type="entry name" value="4Fe4S_Fe-S-bd"/>
</dbReference>
<feature type="domain" description="4Fe-4S ferredoxin-type" evidence="5">
    <location>
        <begin position="4"/>
        <end position="33"/>
    </location>
</feature>
<evidence type="ECO:0000256" key="2">
    <source>
        <dbReference type="ARBA" id="ARBA00022723"/>
    </source>
</evidence>
<dbReference type="KEGG" id="cjap:GWK36_09820"/>
<evidence type="ECO:0000259" key="5">
    <source>
        <dbReference type="PROSITE" id="PS51379"/>
    </source>
</evidence>
<evidence type="ECO:0000313" key="6">
    <source>
        <dbReference type="EMBL" id="QIK38224.1"/>
    </source>
</evidence>
<dbReference type="PANTHER" id="PTHR43177">
    <property type="entry name" value="PROTEIN NRFC"/>
    <property type="match status" value="1"/>
</dbReference>
<evidence type="ECO:0000256" key="1">
    <source>
        <dbReference type="ARBA" id="ARBA00022485"/>
    </source>
</evidence>
<reference evidence="7" key="1">
    <citation type="submission" date="2020-01" db="EMBL/GenBank/DDBJ databases">
        <title>Caldichromatium gen. nov., sp. nov., a thermophilic purple sulfur bacterium member of the family Chromatiaceae isolated from Nakabusa hot spring, Japan.</title>
        <authorList>
            <person name="Saini M.K."/>
            <person name="Hanada S."/>
            <person name="Tank M."/>
        </authorList>
    </citation>
    <scope>NUCLEOTIDE SEQUENCE [LARGE SCALE GENOMIC DNA]</scope>
    <source>
        <strain evidence="7">No.7</strain>
    </source>
</reference>
<dbReference type="PROSITE" id="PS00198">
    <property type="entry name" value="4FE4S_FER_1"/>
    <property type="match status" value="1"/>
</dbReference>
<evidence type="ECO:0000256" key="4">
    <source>
        <dbReference type="ARBA" id="ARBA00023014"/>
    </source>
</evidence>
<dbReference type="PANTHER" id="PTHR43177:SF3">
    <property type="entry name" value="PROTEIN NRFC HOMOLOG"/>
    <property type="match status" value="1"/>
</dbReference>